<comment type="caution">
    <text evidence="2">The sequence shown here is derived from an EMBL/GenBank/DDBJ whole genome shotgun (WGS) entry which is preliminary data.</text>
</comment>
<dbReference type="Proteomes" id="UP000787635">
    <property type="component" value="Unassembled WGS sequence"/>
</dbReference>
<keyword evidence="3" id="KW-1185">Reference proteome</keyword>
<feature type="compositionally biased region" description="Basic and acidic residues" evidence="1">
    <location>
        <begin position="196"/>
        <end position="206"/>
    </location>
</feature>
<organism evidence="2 3">
    <name type="scientific">Falsiroseomonas selenitidurans</name>
    <dbReference type="NCBI Taxonomy" id="2716335"/>
    <lineage>
        <taxon>Bacteria</taxon>
        <taxon>Pseudomonadati</taxon>
        <taxon>Pseudomonadota</taxon>
        <taxon>Alphaproteobacteria</taxon>
        <taxon>Acetobacterales</taxon>
        <taxon>Roseomonadaceae</taxon>
        <taxon>Falsiroseomonas</taxon>
    </lineage>
</organism>
<feature type="region of interest" description="Disordered" evidence="1">
    <location>
        <begin position="116"/>
        <end position="222"/>
    </location>
</feature>
<proteinExistence type="predicted"/>
<protein>
    <submittedName>
        <fullName evidence="2">Uncharacterized protein</fullName>
    </submittedName>
</protein>
<evidence type="ECO:0000313" key="3">
    <source>
        <dbReference type="Proteomes" id="UP000787635"/>
    </source>
</evidence>
<evidence type="ECO:0000313" key="2">
    <source>
        <dbReference type="EMBL" id="NKC30189.1"/>
    </source>
</evidence>
<accession>A0ABX1DZ73</accession>
<name>A0ABX1DZ73_9PROT</name>
<reference evidence="2 3" key="1">
    <citation type="submission" date="2020-03" db="EMBL/GenBank/DDBJ databases">
        <title>Roseomonas selenitidurans sp. nov. isolated from urban soil.</title>
        <authorList>
            <person name="Liu H."/>
        </authorList>
    </citation>
    <scope>NUCLEOTIDE SEQUENCE [LARGE SCALE GENOMIC DNA]</scope>
    <source>
        <strain evidence="2 3">BU-1</strain>
    </source>
</reference>
<feature type="region of interest" description="Disordered" evidence="1">
    <location>
        <begin position="320"/>
        <end position="342"/>
    </location>
</feature>
<sequence>MARIRSVHPGQWTDEEFVSCSMPARLLALALRNVADDQGVFEWKMLTLKMQLFPADTVDIAALLDELAASGQVRRFAVGERQFGAIRNFRRWQRPEKPKPVHPLPDEMLAYVGLSASDRVPIDDRPPPRPRRGGDASANHHPPIAGEAPTGLRGGVEAASSHRRASAAASPTDRHDIDGPSPIGRRPVADWSAKVFAEEGGRRETSSLRSDGVAASPPAPVVPLPVDARGELWGSGPARLARMTGKPDAACRAILGRLLREALDDCELVSRKLAEAEALRVIDPVAWIEAAILTHTGRRAAALRPGQGSGFGQVVRQMRQASQATAGPGSVFDGTAEEMPAA</sequence>
<dbReference type="EMBL" id="JAAVNE010000005">
    <property type="protein sequence ID" value="NKC30189.1"/>
    <property type="molecule type" value="Genomic_DNA"/>
</dbReference>
<dbReference type="RefSeq" id="WP_168027810.1">
    <property type="nucleotide sequence ID" value="NZ_JAAVNE010000005.1"/>
</dbReference>
<evidence type="ECO:0000256" key="1">
    <source>
        <dbReference type="SAM" id="MobiDB-lite"/>
    </source>
</evidence>
<gene>
    <name evidence="2" type="ORF">HEQ75_04900</name>
</gene>